<protein>
    <submittedName>
        <fullName evidence="2">Uncharacterized protein</fullName>
    </submittedName>
</protein>
<name>A0A060SJB7_PYCCI</name>
<feature type="compositionally biased region" description="Basic residues" evidence="1">
    <location>
        <begin position="103"/>
        <end position="112"/>
    </location>
</feature>
<gene>
    <name evidence="2" type="ORF">BN946_scf184862.g4</name>
</gene>
<proteinExistence type="predicted"/>
<evidence type="ECO:0000313" key="3">
    <source>
        <dbReference type="Proteomes" id="UP000029665"/>
    </source>
</evidence>
<feature type="region of interest" description="Disordered" evidence="1">
    <location>
        <begin position="1"/>
        <end position="61"/>
    </location>
</feature>
<feature type="region of interest" description="Disordered" evidence="1">
    <location>
        <begin position="85"/>
        <end position="154"/>
    </location>
</feature>
<keyword evidence="3" id="KW-1185">Reference proteome</keyword>
<feature type="compositionally biased region" description="Low complexity" evidence="1">
    <location>
        <begin position="40"/>
        <end position="56"/>
    </location>
</feature>
<accession>A0A060SJB7</accession>
<feature type="compositionally biased region" description="Low complexity" evidence="1">
    <location>
        <begin position="134"/>
        <end position="147"/>
    </location>
</feature>
<evidence type="ECO:0000313" key="2">
    <source>
        <dbReference type="EMBL" id="CDO74607.1"/>
    </source>
</evidence>
<sequence>MPSPSRANPAATPTAGAASAVTAPAPVVRTWRPDPQSAFPSRGRSRQGPRSPTRPSIQLFIGADGFDQSGVGYRREVLCGASQTVRAGSGNGVHKPSDDAFPSRRHLHRRRAREPAPGGSDAKRSLRRSRVDAHAAAATDTHHVPAPSSRDRPRSKFRRGAFHAVLLPPSITIPDDTTSRGPSARFGDPDDPARVRTECCWAVDWIGFVALSEDGASHRYVLPAVTWETRRAPAGGGRWCYARLVCAGCRGPDAKGIPTGHLRPSVHHTAAVRGLHPRQLHRLRLWQQASALRALGSSPRLSSPAAWHVAQAFALSRPHANRALAPPISTARFPQSMATAGTRAREGGRHGLLHARLRSRLQRGLVDR</sequence>
<organism evidence="2 3">
    <name type="scientific">Pycnoporus cinnabarinus</name>
    <name type="common">Cinnabar-red polypore</name>
    <name type="synonym">Trametes cinnabarina</name>
    <dbReference type="NCBI Taxonomy" id="5643"/>
    <lineage>
        <taxon>Eukaryota</taxon>
        <taxon>Fungi</taxon>
        <taxon>Dikarya</taxon>
        <taxon>Basidiomycota</taxon>
        <taxon>Agaricomycotina</taxon>
        <taxon>Agaricomycetes</taxon>
        <taxon>Polyporales</taxon>
        <taxon>Polyporaceae</taxon>
        <taxon>Trametes</taxon>
    </lineage>
</organism>
<comment type="caution">
    <text evidence="2">The sequence shown here is derived from an EMBL/GenBank/DDBJ whole genome shotgun (WGS) entry which is preliminary data.</text>
</comment>
<feature type="compositionally biased region" description="Low complexity" evidence="1">
    <location>
        <begin position="7"/>
        <end position="28"/>
    </location>
</feature>
<reference evidence="2" key="1">
    <citation type="submission" date="2014-01" db="EMBL/GenBank/DDBJ databases">
        <title>The genome of the white-rot fungus Pycnoporus cinnabarinus: a basidiomycete model with a versatile arsenal for lignocellulosic biomass breakdown.</title>
        <authorList>
            <person name="Levasseur A."/>
            <person name="Lomascolo A."/>
            <person name="Ruiz-Duenas F.J."/>
            <person name="Uzan E."/>
            <person name="Piumi F."/>
            <person name="Kues U."/>
            <person name="Ram A.F.J."/>
            <person name="Murat C."/>
            <person name="Haon M."/>
            <person name="Benoit I."/>
            <person name="Arfi Y."/>
            <person name="Chevret D."/>
            <person name="Drula E."/>
            <person name="Kwon M.J."/>
            <person name="Gouret P."/>
            <person name="Lesage-Meessen L."/>
            <person name="Lombard V."/>
            <person name="Mariette J."/>
            <person name="Noirot C."/>
            <person name="Park J."/>
            <person name="Patyshakuliyeva A."/>
            <person name="Wieneger R.A.B."/>
            <person name="Wosten H.A.B."/>
            <person name="Martin F."/>
            <person name="Coutinho P.M."/>
            <person name="de Vries R."/>
            <person name="Martinez A.T."/>
            <person name="Klopp C."/>
            <person name="Pontarotti P."/>
            <person name="Henrissat B."/>
            <person name="Record E."/>
        </authorList>
    </citation>
    <scope>NUCLEOTIDE SEQUENCE [LARGE SCALE GENOMIC DNA]</scope>
    <source>
        <strain evidence="2">BRFM137</strain>
    </source>
</reference>
<evidence type="ECO:0000256" key="1">
    <source>
        <dbReference type="SAM" id="MobiDB-lite"/>
    </source>
</evidence>
<dbReference type="AlphaFoldDB" id="A0A060SJB7"/>
<feature type="compositionally biased region" description="Basic and acidic residues" evidence="1">
    <location>
        <begin position="121"/>
        <end position="133"/>
    </location>
</feature>
<dbReference type="EMBL" id="CCBP010000191">
    <property type="protein sequence ID" value="CDO74607.1"/>
    <property type="molecule type" value="Genomic_DNA"/>
</dbReference>
<dbReference type="HOGENOM" id="CLU_752579_0_0_1"/>
<dbReference type="Proteomes" id="UP000029665">
    <property type="component" value="Unassembled WGS sequence"/>
</dbReference>
<feature type="region of interest" description="Disordered" evidence="1">
    <location>
        <begin position="169"/>
        <end position="190"/>
    </location>
</feature>